<feature type="domain" description="DUF1835" evidence="1">
    <location>
        <begin position="2"/>
        <end position="126"/>
    </location>
</feature>
<dbReference type="Pfam" id="PF12395">
    <property type="entry name" value="DUF3658"/>
    <property type="match status" value="1"/>
</dbReference>
<reference evidence="3 4" key="1">
    <citation type="submission" date="2019-11" db="EMBL/GenBank/DDBJ databases">
        <authorList>
            <person name="Im W.T."/>
        </authorList>
    </citation>
    <scope>NUCLEOTIDE SEQUENCE [LARGE SCALE GENOMIC DNA]</scope>
    <source>
        <strain evidence="3 4">SB-02</strain>
    </source>
</reference>
<evidence type="ECO:0000259" key="1">
    <source>
        <dbReference type="Pfam" id="PF08874"/>
    </source>
</evidence>
<evidence type="ECO:0000259" key="2">
    <source>
        <dbReference type="Pfam" id="PF12395"/>
    </source>
</evidence>
<sequence>MIHIVFNEPDVAALLQAIALDESLQGDVQVIKDDYAVGPLAAMDDAEGWKARRDWWRMLLASTGEENVDERLSMVDDKMTLHNLTKALDENEQEVLWIWAAQNKHDVSGYYWLISQLQPWQGRVFILYLNNLPFLSDKGGIFYPQWLSEIPAKEFLKAKKLARLVTPSEFEVDIDEWKKQCRDGQMVRLLEGGKKLGQTTEDFYDKALAKYVHGDFSKGNKIINQFLSKEKETTGDVYLTWRLKQLVEPNGWEVKGDLNKTVRDFELRNPAMPSLKKKGDAAEEATTEE</sequence>
<gene>
    <name evidence="3" type="ORF">GLV81_08005</name>
</gene>
<keyword evidence="4" id="KW-1185">Reference proteome</keyword>
<dbReference type="InterPro" id="IPR022123">
    <property type="entry name" value="DUF3658"/>
</dbReference>
<dbReference type="Pfam" id="PF08874">
    <property type="entry name" value="DUF1835"/>
    <property type="match status" value="1"/>
</dbReference>
<dbReference type="Proteomes" id="UP000426027">
    <property type="component" value="Chromosome"/>
</dbReference>
<feature type="domain" description="DUF3658" evidence="2">
    <location>
        <begin position="160"/>
        <end position="259"/>
    </location>
</feature>
<organism evidence="3 4">
    <name type="scientific">Phnomibacter ginsenosidimutans</name>
    <dbReference type="NCBI Taxonomy" id="2676868"/>
    <lineage>
        <taxon>Bacteria</taxon>
        <taxon>Pseudomonadati</taxon>
        <taxon>Bacteroidota</taxon>
        <taxon>Chitinophagia</taxon>
        <taxon>Chitinophagales</taxon>
        <taxon>Chitinophagaceae</taxon>
        <taxon>Phnomibacter</taxon>
    </lineage>
</organism>
<dbReference type="RefSeq" id="WP_157478388.1">
    <property type="nucleotide sequence ID" value="NZ_CP046566.1"/>
</dbReference>
<dbReference type="KEGG" id="fls:GLV81_08005"/>
<proteinExistence type="predicted"/>
<evidence type="ECO:0000313" key="3">
    <source>
        <dbReference type="EMBL" id="QGW28048.1"/>
    </source>
</evidence>
<protein>
    <submittedName>
        <fullName evidence="3">DUF1835 domain-containing protein</fullName>
    </submittedName>
</protein>
<name>A0A6I6GKA1_9BACT</name>
<accession>A0A6I6GKA1</accession>
<dbReference type="AlphaFoldDB" id="A0A6I6GKA1"/>
<evidence type="ECO:0000313" key="4">
    <source>
        <dbReference type="Proteomes" id="UP000426027"/>
    </source>
</evidence>
<dbReference type="EMBL" id="CP046566">
    <property type="protein sequence ID" value="QGW28048.1"/>
    <property type="molecule type" value="Genomic_DNA"/>
</dbReference>
<dbReference type="InterPro" id="IPR014973">
    <property type="entry name" value="DUF1835"/>
</dbReference>